<feature type="transmembrane region" description="Helical" evidence="7">
    <location>
        <begin position="370"/>
        <end position="392"/>
    </location>
</feature>
<feature type="compositionally biased region" description="Low complexity" evidence="6">
    <location>
        <begin position="66"/>
        <end position="75"/>
    </location>
</feature>
<accession>A0ABR1I561</accession>
<feature type="transmembrane region" description="Helical" evidence="7">
    <location>
        <begin position="441"/>
        <end position="462"/>
    </location>
</feature>
<reference evidence="9 10" key="1">
    <citation type="journal article" date="2025" name="Microbiol. Resour. Announc.">
        <title>Draft genome sequences for Neonectria magnoliae and Neonectria punicea, canker pathogens of Liriodendron tulipifera and Acer saccharum in West Virginia.</title>
        <authorList>
            <person name="Petronek H.M."/>
            <person name="Kasson M.T."/>
            <person name="Metheny A.M."/>
            <person name="Stauder C.M."/>
            <person name="Lovett B."/>
            <person name="Lynch S.C."/>
            <person name="Garnas J.R."/>
            <person name="Kasson L.R."/>
            <person name="Stajich J.E."/>
        </authorList>
    </citation>
    <scope>NUCLEOTIDE SEQUENCE [LARGE SCALE GENOMIC DNA]</scope>
    <source>
        <strain evidence="9 10">NRRL 64651</strain>
    </source>
</reference>
<dbReference type="PANTHER" id="PTHR42718">
    <property type="entry name" value="MAJOR FACILITATOR SUPERFAMILY MULTIDRUG TRANSPORTER MFSC"/>
    <property type="match status" value="1"/>
</dbReference>
<keyword evidence="4 7" id="KW-0472">Membrane</keyword>
<feature type="transmembrane region" description="Helical" evidence="7">
    <location>
        <begin position="639"/>
        <end position="658"/>
    </location>
</feature>
<feature type="transmembrane region" description="Helical" evidence="7">
    <location>
        <begin position="604"/>
        <end position="627"/>
    </location>
</feature>
<dbReference type="Pfam" id="PF07690">
    <property type="entry name" value="MFS_1"/>
    <property type="match status" value="1"/>
</dbReference>
<evidence type="ECO:0000256" key="1">
    <source>
        <dbReference type="ARBA" id="ARBA00004141"/>
    </source>
</evidence>
<dbReference type="Gene3D" id="1.20.1250.20">
    <property type="entry name" value="MFS general substrate transporter like domains"/>
    <property type="match status" value="1"/>
</dbReference>
<dbReference type="PROSITE" id="PS50850">
    <property type="entry name" value="MFS"/>
    <property type="match status" value="1"/>
</dbReference>
<proteinExistence type="predicted"/>
<organism evidence="9 10">
    <name type="scientific">Neonectria magnoliae</name>
    <dbReference type="NCBI Taxonomy" id="2732573"/>
    <lineage>
        <taxon>Eukaryota</taxon>
        <taxon>Fungi</taxon>
        <taxon>Dikarya</taxon>
        <taxon>Ascomycota</taxon>
        <taxon>Pezizomycotina</taxon>
        <taxon>Sordariomycetes</taxon>
        <taxon>Hypocreomycetidae</taxon>
        <taxon>Hypocreales</taxon>
        <taxon>Nectriaceae</taxon>
        <taxon>Neonectria</taxon>
    </lineage>
</organism>
<evidence type="ECO:0000256" key="2">
    <source>
        <dbReference type="ARBA" id="ARBA00022692"/>
    </source>
</evidence>
<feature type="transmembrane region" description="Helical" evidence="7">
    <location>
        <begin position="575"/>
        <end position="598"/>
    </location>
</feature>
<feature type="region of interest" description="Disordered" evidence="6">
    <location>
        <begin position="45"/>
        <end position="93"/>
    </location>
</feature>
<feature type="transmembrane region" description="Helical" evidence="7">
    <location>
        <begin position="508"/>
        <end position="526"/>
    </location>
</feature>
<evidence type="ECO:0000256" key="7">
    <source>
        <dbReference type="SAM" id="Phobius"/>
    </source>
</evidence>
<feature type="compositionally biased region" description="Basic and acidic residues" evidence="6">
    <location>
        <begin position="12"/>
        <end position="22"/>
    </location>
</feature>
<evidence type="ECO:0000259" key="8">
    <source>
        <dbReference type="PROSITE" id="PS50850"/>
    </source>
</evidence>
<feature type="transmembrane region" description="Helical" evidence="7">
    <location>
        <begin position="468"/>
        <end position="488"/>
    </location>
</feature>
<feature type="transmembrane region" description="Helical" evidence="7">
    <location>
        <begin position="744"/>
        <end position="766"/>
    </location>
</feature>
<feature type="region of interest" description="Disordered" evidence="6">
    <location>
        <begin position="1"/>
        <end position="22"/>
    </location>
</feature>
<feature type="transmembrane region" description="Helical" evidence="7">
    <location>
        <begin position="538"/>
        <end position="555"/>
    </location>
</feature>
<evidence type="ECO:0000313" key="9">
    <source>
        <dbReference type="EMBL" id="KAK7428694.1"/>
    </source>
</evidence>
<keyword evidence="2 7" id="KW-0812">Transmembrane</keyword>
<feature type="transmembrane region" description="Helical" evidence="7">
    <location>
        <begin position="341"/>
        <end position="358"/>
    </location>
</feature>
<evidence type="ECO:0000256" key="5">
    <source>
        <dbReference type="ARBA" id="ARBA00023180"/>
    </source>
</evidence>
<keyword evidence="5" id="KW-0325">Glycoprotein</keyword>
<dbReference type="EMBL" id="JAZAVK010000038">
    <property type="protein sequence ID" value="KAK7428694.1"/>
    <property type="molecule type" value="Genomic_DNA"/>
</dbReference>
<evidence type="ECO:0000256" key="4">
    <source>
        <dbReference type="ARBA" id="ARBA00023136"/>
    </source>
</evidence>
<dbReference type="InterPro" id="IPR020846">
    <property type="entry name" value="MFS_dom"/>
</dbReference>
<evidence type="ECO:0000256" key="6">
    <source>
        <dbReference type="SAM" id="MobiDB-lite"/>
    </source>
</evidence>
<sequence length="768" mass="82996">MEPLRPSRHGSQKSDTRRDPSHADIAMQNAAGTMIAVTESFRHHVRPQHTALPEVPARSYTHSRRSSSSSTSSQRLLDHGPVRQPSLSNLSWTSTPHYRTGSVQDDQLSNHTFESDAYTLIQPGSESEMVQTTINLPDDLIRLSTPNLPEPLGRPHTPISAYHAPTFTTNEQSQMVFIQPEITQPEPIQHTSPVPVPYSVSDLYSVPDSNPVPFAHPSEAAQNDGGLIQAARRLDAFRASTHEYMSLRPDCGTENRPFGTVTHIRAGFEQESLVTPGVRRKPLAPGAKTLGFNHSFTNEIIFVFVICMAQVLALAGFSQTLIPARDIGESFPGHERTQGHLAWYTAAYALGTGAFVLPGHRLGRVFGHKVIFILGYFWFAIWSFLAGLSVYVKVDGGACTAYFCFCRGMQGIGPALLIPNGQALLQAAYPPSLRKTVIMGLFDAATPLGFVLGSVMTSLFAHFACWPWALYSLATVCLALAALGMLILPSRNVLMHGIDGSLSGRLDVLGILCGIAGLVLFCAGWNQAPIVLFKIAEAYVLIILGALLMMLFVYLESRARHPLVPFKQMQASAAVALGCLASSWAGFGVWAWYLVQFLETFRDWNALCLSAGFVSFLVMGVITAIVGSYLMNKKLAPHGALVVSSTAVLVSSVLMTTTPEKQSYWFNSFFSILIMPAGIVMSIPATIAVLGRSLPQGYQGLAGGLTGTTTAYALAVSLGMAGVVEMEILNKGATILEGYRAAQYFGLGLSGLSVVLGLGLLCVAFIRR</sequence>
<dbReference type="InterPro" id="IPR011701">
    <property type="entry name" value="MFS"/>
</dbReference>
<dbReference type="Proteomes" id="UP001498421">
    <property type="component" value="Unassembled WGS sequence"/>
</dbReference>
<name>A0ABR1I561_9HYPO</name>
<evidence type="ECO:0000313" key="10">
    <source>
        <dbReference type="Proteomes" id="UP001498421"/>
    </source>
</evidence>
<comment type="caution">
    <text evidence="9">The sequence shown here is derived from an EMBL/GenBank/DDBJ whole genome shotgun (WGS) entry which is preliminary data.</text>
</comment>
<evidence type="ECO:0000256" key="3">
    <source>
        <dbReference type="ARBA" id="ARBA00022989"/>
    </source>
</evidence>
<keyword evidence="3 7" id="KW-1133">Transmembrane helix</keyword>
<dbReference type="SUPFAM" id="SSF103473">
    <property type="entry name" value="MFS general substrate transporter"/>
    <property type="match status" value="1"/>
</dbReference>
<keyword evidence="10" id="KW-1185">Reference proteome</keyword>
<comment type="subcellular location">
    <subcellularLocation>
        <location evidence="1">Membrane</location>
        <topology evidence="1">Multi-pass membrane protein</topology>
    </subcellularLocation>
</comment>
<feature type="transmembrane region" description="Helical" evidence="7">
    <location>
        <begin position="702"/>
        <end position="724"/>
    </location>
</feature>
<feature type="domain" description="Major facilitator superfamily (MFS) profile" evidence="8">
    <location>
        <begin position="302"/>
        <end position="768"/>
    </location>
</feature>
<feature type="transmembrane region" description="Helical" evidence="7">
    <location>
        <begin position="300"/>
        <end position="321"/>
    </location>
</feature>
<dbReference type="InterPro" id="IPR036259">
    <property type="entry name" value="MFS_trans_sf"/>
</dbReference>
<feature type="transmembrane region" description="Helical" evidence="7">
    <location>
        <begin position="664"/>
        <end position="690"/>
    </location>
</feature>
<protein>
    <recommendedName>
        <fullName evidence="8">Major facilitator superfamily (MFS) profile domain-containing protein</fullName>
    </recommendedName>
</protein>
<gene>
    <name evidence="9" type="ORF">QQZ08_004788</name>
</gene>
<dbReference type="PANTHER" id="PTHR42718:SF1">
    <property type="entry name" value="LOW AFFINITY AMMONIUM TRANSPORTER"/>
    <property type="match status" value="1"/>
</dbReference>
<feature type="compositionally biased region" description="Basic residues" evidence="6">
    <location>
        <begin position="1"/>
        <end position="11"/>
    </location>
</feature>